<dbReference type="PROSITE" id="PS51257">
    <property type="entry name" value="PROKAR_LIPOPROTEIN"/>
    <property type="match status" value="1"/>
</dbReference>
<evidence type="ECO:0000256" key="1">
    <source>
        <dbReference type="SAM" id="SignalP"/>
    </source>
</evidence>
<reference evidence="3" key="1">
    <citation type="submission" date="2016-10" db="EMBL/GenBank/DDBJ databases">
        <authorList>
            <person name="Varghese N."/>
            <person name="Submissions S."/>
        </authorList>
    </citation>
    <scope>NUCLEOTIDE SEQUENCE [LARGE SCALE GENOMIC DNA]</scope>
    <source>
        <strain evidence="3">DSM 26894</strain>
    </source>
</reference>
<dbReference type="EMBL" id="FOZW01000023">
    <property type="protein sequence ID" value="SFT25724.1"/>
    <property type="molecule type" value="Genomic_DNA"/>
</dbReference>
<evidence type="ECO:0000313" key="2">
    <source>
        <dbReference type="EMBL" id="SFT25724.1"/>
    </source>
</evidence>
<evidence type="ECO:0008006" key="4">
    <source>
        <dbReference type="Google" id="ProtNLM"/>
    </source>
</evidence>
<keyword evidence="3" id="KW-1185">Reference proteome</keyword>
<proteinExistence type="predicted"/>
<sequence>MFHRATFLAGLAALALAGCTPSMHYPNATPEQVAAARYVDSGPTKLTLYTMISNRSEAGAHSSLMISAPSQRVVFDPAGSVRASNVPEVDDVLYGVTPEVAEFYARAHARETYRVRIQSIEVPPEVAEQALRAAQAYGPVSQSFCTQATSSVLSQLPGFEGIHRTWFPRSLADQLAQMPGVTEQVLREQDSDDKQLAVAAFEQSAAADDQPSR</sequence>
<protein>
    <recommendedName>
        <fullName evidence="4">Lipoprotein</fullName>
    </recommendedName>
</protein>
<keyword evidence="1" id="KW-0732">Signal</keyword>
<dbReference type="RefSeq" id="WP_176806964.1">
    <property type="nucleotide sequence ID" value="NZ_FNCL01000026.1"/>
</dbReference>
<evidence type="ECO:0000313" key="3">
    <source>
        <dbReference type="Proteomes" id="UP000199392"/>
    </source>
</evidence>
<feature type="chain" id="PRO_5011573360" description="Lipoprotein" evidence="1">
    <location>
        <begin position="25"/>
        <end position="213"/>
    </location>
</feature>
<organism evidence="2 3">
    <name type="scientific">Alloyangia pacifica</name>
    <dbReference type="NCBI Taxonomy" id="311180"/>
    <lineage>
        <taxon>Bacteria</taxon>
        <taxon>Pseudomonadati</taxon>
        <taxon>Pseudomonadota</taxon>
        <taxon>Alphaproteobacteria</taxon>
        <taxon>Rhodobacterales</taxon>
        <taxon>Roseobacteraceae</taxon>
        <taxon>Alloyangia</taxon>
    </lineage>
</organism>
<gene>
    <name evidence="2" type="ORF">SAMN04488050_1239</name>
</gene>
<dbReference type="Proteomes" id="UP000199392">
    <property type="component" value="Unassembled WGS sequence"/>
</dbReference>
<dbReference type="STRING" id="311180.SAMN04488050_1239"/>
<name>A0A1I6WJG8_9RHOB</name>
<feature type="signal peptide" evidence="1">
    <location>
        <begin position="1"/>
        <end position="24"/>
    </location>
</feature>
<accession>A0A1I6WJG8</accession>
<dbReference type="AlphaFoldDB" id="A0A1I6WJG8"/>